<dbReference type="PANTHER" id="PTHR48078:SF2">
    <property type="entry name" value="CATABOLIC L-SERINE_THREONINE DEHYDRATASE"/>
    <property type="match status" value="1"/>
</dbReference>
<keyword evidence="9" id="KW-1185">Reference proteome</keyword>
<dbReference type="InterPro" id="IPR050147">
    <property type="entry name" value="Ser/Thr_Dehydratase"/>
</dbReference>
<evidence type="ECO:0000256" key="4">
    <source>
        <dbReference type="ARBA" id="ARBA00022898"/>
    </source>
</evidence>
<name>A0A1J8QHQ7_9AGAM</name>
<evidence type="ECO:0000256" key="1">
    <source>
        <dbReference type="ARBA" id="ARBA00001933"/>
    </source>
</evidence>
<evidence type="ECO:0000256" key="3">
    <source>
        <dbReference type="ARBA" id="ARBA00012093"/>
    </source>
</evidence>
<proteinExistence type="inferred from homology"/>
<dbReference type="Proteomes" id="UP000183567">
    <property type="component" value="Unassembled WGS sequence"/>
</dbReference>
<dbReference type="InterPro" id="IPR001926">
    <property type="entry name" value="TrpB-like_PALP"/>
</dbReference>
<dbReference type="GO" id="GO:0004794">
    <property type="term" value="F:threonine deaminase activity"/>
    <property type="evidence" value="ECO:0007669"/>
    <property type="project" value="TreeGrafter"/>
</dbReference>
<accession>A0A1J8QHQ7</accession>
<comment type="cofactor">
    <cofactor evidence="1">
        <name>pyridoxal 5'-phosphate</name>
        <dbReference type="ChEBI" id="CHEBI:597326"/>
    </cofactor>
</comment>
<reference evidence="8 9" key="1">
    <citation type="submission" date="2016-03" db="EMBL/GenBank/DDBJ databases">
        <title>Comparative genomics of the ectomycorrhizal sister species Rhizopogon vinicolor and Rhizopogon vesiculosus (Basidiomycota: Boletales) reveals a divergence of the mating type B locus.</title>
        <authorList>
            <person name="Mujic A.B."/>
            <person name="Kuo A."/>
            <person name="Tritt A."/>
            <person name="Lipzen A."/>
            <person name="Chen C."/>
            <person name="Johnson J."/>
            <person name="Sharma A."/>
            <person name="Barry K."/>
            <person name="Grigoriev I.V."/>
            <person name="Spatafora J.W."/>
        </authorList>
    </citation>
    <scope>NUCLEOTIDE SEQUENCE [LARGE SCALE GENOMIC DNA]</scope>
    <source>
        <strain evidence="8 9">AM-OR11-056</strain>
    </source>
</reference>
<organism evidence="8 9">
    <name type="scientific">Rhizopogon vesiculosus</name>
    <dbReference type="NCBI Taxonomy" id="180088"/>
    <lineage>
        <taxon>Eukaryota</taxon>
        <taxon>Fungi</taxon>
        <taxon>Dikarya</taxon>
        <taxon>Basidiomycota</taxon>
        <taxon>Agaricomycotina</taxon>
        <taxon>Agaricomycetes</taxon>
        <taxon>Agaricomycetidae</taxon>
        <taxon>Boletales</taxon>
        <taxon>Suillineae</taxon>
        <taxon>Rhizopogonaceae</taxon>
        <taxon>Rhizopogon</taxon>
    </lineage>
</organism>
<dbReference type="InterPro" id="IPR036052">
    <property type="entry name" value="TrpB-like_PALP_sf"/>
</dbReference>
<evidence type="ECO:0000259" key="7">
    <source>
        <dbReference type="Pfam" id="PF00291"/>
    </source>
</evidence>
<evidence type="ECO:0000313" key="9">
    <source>
        <dbReference type="Proteomes" id="UP000183567"/>
    </source>
</evidence>
<dbReference type="Pfam" id="PF00291">
    <property type="entry name" value="PALP"/>
    <property type="match status" value="1"/>
</dbReference>
<gene>
    <name evidence="8" type="ORF">AZE42_07994</name>
</gene>
<protein>
    <recommendedName>
        <fullName evidence="3">L-serine ammonia-lyase</fullName>
        <ecNumber evidence="3">4.3.1.17</ecNumber>
    </recommendedName>
</protein>
<keyword evidence="4" id="KW-0663">Pyridoxal phosphate</keyword>
<evidence type="ECO:0000313" key="8">
    <source>
        <dbReference type="EMBL" id="OJA21230.1"/>
    </source>
</evidence>
<dbReference type="AlphaFoldDB" id="A0A1J8QHQ7"/>
<dbReference type="EC" id="4.3.1.17" evidence="3"/>
<dbReference type="EMBL" id="LVVM01000234">
    <property type="protein sequence ID" value="OJA21230.1"/>
    <property type="molecule type" value="Genomic_DNA"/>
</dbReference>
<dbReference type="GO" id="GO:0009097">
    <property type="term" value="P:isoleucine biosynthetic process"/>
    <property type="evidence" value="ECO:0007669"/>
    <property type="project" value="TreeGrafter"/>
</dbReference>
<feature type="domain" description="Tryptophan synthase beta chain-like PALP" evidence="7">
    <location>
        <begin position="12"/>
        <end position="246"/>
    </location>
</feature>
<dbReference type="GO" id="GO:0003941">
    <property type="term" value="F:L-serine ammonia-lyase activity"/>
    <property type="evidence" value="ECO:0007669"/>
    <property type="project" value="UniProtKB-EC"/>
</dbReference>
<evidence type="ECO:0000256" key="6">
    <source>
        <dbReference type="ARBA" id="ARBA00049406"/>
    </source>
</evidence>
<evidence type="ECO:0000256" key="2">
    <source>
        <dbReference type="ARBA" id="ARBA00010869"/>
    </source>
</evidence>
<comment type="caution">
    <text evidence="8">The sequence shown here is derived from an EMBL/GenBank/DDBJ whole genome shotgun (WGS) entry which is preliminary data.</text>
</comment>
<dbReference type="STRING" id="180088.A0A1J8QHQ7"/>
<sequence>MNTGKAQPEDLWTETPLVYSNHISDIIGCSAYLKLENLQLSQSFKYRGISKFAQQCREKHGPSVHLMIASGGNAGLAAAVAGRVLGVKCTVFLPMDVSTDTQQALRKQGAELIMIGEVYSETLVALRDAVKKDINGVLVPAYDSPVLWDGHSSMVTEIQRQLPIQPDAIFCSVGGGGLIGGIMQGCKNVGWDEVPIVALETTGSNCFYNAIAINTQNFTSKVPSIPSIKAEDSSPYTIEIIDKDNVAIPYMKELKSRAASLGASSPASGVVRMALDRAGGVRCVCIPDEMAMYTARLFAGESPHDAKVADVRIILLDDHKMLTELACSTTLTPGYNHEFLLHILGPKFSALSVEERKKKRFVFVVCGGIKISFDDIKEFEEIVAAAQAEGYWSVQIDGKDIQVPKR</sequence>
<comment type="similarity">
    <text evidence="2">Belongs to the serine/threonine dehydratase family.</text>
</comment>
<evidence type="ECO:0000256" key="5">
    <source>
        <dbReference type="ARBA" id="ARBA00023239"/>
    </source>
</evidence>
<comment type="catalytic activity">
    <reaction evidence="6">
        <text>L-serine = pyruvate + NH4(+)</text>
        <dbReference type="Rhea" id="RHEA:19169"/>
        <dbReference type="ChEBI" id="CHEBI:15361"/>
        <dbReference type="ChEBI" id="CHEBI:28938"/>
        <dbReference type="ChEBI" id="CHEBI:33384"/>
        <dbReference type="EC" id="4.3.1.17"/>
    </reaction>
</comment>
<dbReference type="SUPFAM" id="SSF53686">
    <property type="entry name" value="Tryptophan synthase beta subunit-like PLP-dependent enzymes"/>
    <property type="match status" value="1"/>
</dbReference>
<dbReference type="GO" id="GO:0006567">
    <property type="term" value="P:L-threonine catabolic process"/>
    <property type="evidence" value="ECO:0007669"/>
    <property type="project" value="TreeGrafter"/>
</dbReference>
<dbReference type="Gene3D" id="3.40.50.1100">
    <property type="match status" value="3"/>
</dbReference>
<dbReference type="PANTHER" id="PTHR48078">
    <property type="entry name" value="THREONINE DEHYDRATASE, MITOCHONDRIAL-RELATED"/>
    <property type="match status" value="1"/>
</dbReference>
<dbReference type="OrthoDB" id="7773036at2759"/>
<dbReference type="GO" id="GO:0006565">
    <property type="term" value="P:L-serine catabolic process"/>
    <property type="evidence" value="ECO:0007669"/>
    <property type="project" value="TreeGrafter"/>
</dbReference>
<keyword evidence="5" id="KW-0456">Lyase</keyword>